<dbReference type="Proteomes" id="UP000004816">
    <property type="component" value="Unassembled WGS sequence"/>
</dbReference>
<evidence type="ECO:0000313" key="1">
    <source>
        <dbReference type="EMBL" id="EFV12464.1"/>
    </source>
</evidence>
<dbReference type="HOGENOM" id="CLU_2384488_0_0_11"/>
<name>E5XT53_SEGRC</name>
<keyword evidence="2" id="KW-1185">Reference proteome</keyword>
<comment type="caution">
    <text evidence="1">The sequence shown here is derived from an EMBL/GenBank/DDBJ whole genome shotgun (WGS) entry which is preliminary data.</text>
</comment>
<sequence length="94" mass="10173">MAEYLVPGDLRLIAAKGGHDVLVLRGEEERIRVLGVAVFATHEEAVAEFGRVPFGLDGDPDRPCFLRVVGGPEWPKHVKPVSAGTAQMLLGRDL</sequence>
<proteinExistence type="predicted"/>
<protein>
    <submittedName>
        <fullName evidence="1">Uncharacterized protein</fullName>
    </submittedName>
</protein>
<evidence type="ECO:0000313" key="2">
    <source>
        <dbReference type="Proteomes" id="UP000004816"/>
    </source>
</evidence>
<dbReference type="STRING" id="679197.HMPREF9336_02675"/>
<dbReference type="EMBL" id="ACZI02000002">
    <property type="protein sequence ID" value="EFV12464.1"/>
    <property type="molecule type" value="Genomic_DNA"/>
</dbReference>
<dbReference type="AlphaFoldDB" id="E5XT53"/>
<organism evidence="1 2">
    <name type="scientific">Segniliparus rugosus (strain ATCC BAA-974 / DSM 45345 / CCUG 50838 / CIP 108380 / JCM 13579 / CDC 945)</name>
    <dbReference type="NCBI Taxonomy" id="679197"/>
    <lineage>
        <taxon>Bacteria</taxon>
        <taxon>Bacillati</taxon>
        <taxon>Actinomycetota</taxon>
        <taxon>Actinomycetes</taxon>
        <taxon>Mycobacteriales</taxon>
        <taxon>Segniliparaceae</taxon>
        <taxon>Segniliparus</taxon>
    </lineage>
</organism>
<reference evidence="1 2" key="1">
    <citation type="journal article" date="2011" name="Stand. Genomic Sci.">
        <title>High quality draft genome sequence of Segniliparus rugosus CDC 945(T)= (ATCC BAA-974(T)).</title>
        <authorList>
            <person name="Earl A.M."/>
            <person name="Desjardins C.A."/>
            <person name="Fitzgerald M.G."/>
            <person name="Arachchi H.M."/>
            <person name="Zeng Q."/>
            <person name="Mehta T."/>
            <person name="Griggs A."/>
            <person name="Birren B.W."/>
            <person name="Toney N.C."/>
            <person name="Carr J."/>
            <person name="Posey J."/>
            <person name="Butler W.R."/>
        </authorList>
    </citation>
    <scope>NUCLEOTIDE SEQUENCE [LARGE SCALE GENOMIC DNA]</scope>
    <source>
        <strain evidence="2">ATCC BAA-974 / DSM 45345 / CCUG 50838 / CIP 108380 / JCM 13579 / CDC 945</strain>
    </source>
</reference>
<accession>E5XT53</accession>
<dbReference type="RefSeq" id="WP_007471196.1">
    <property type="nucleotide sequence ID" value="NZ_KI391953.1"/>
</dbReference>
<gene>
    <name evidence="1" type="ORF">HMPREF9336_02675</name>
</gene>